<dbReference type="SUPFAM" id="SSF46689">
    <property type="entry name" value="Homeodomain-like"/>
    <property type="match status" value="1"/>
</dbReference>
<evidence type="ECO:0000256" key="4">
    <source>
        <dbReference type="PROSITE-ProRule" id="PRU00335"/>
    </source>
</evidence>
<comment type="caution">
    <text evidence="6">The sequence shown here is derived from an EMBL/GenBank/DDBJ whole genome shotgun (WGS) entry which is preliminary data.</text>
</comment>
<feature type="domain" description="HTH tetR-type" evidence="5">
    <location>
        <begin position="12"/>
        <end position="73"/>
    </location>
</feature>
<evidence type="ECO:0000256" key="1">
    <source>
        <dbReference type="ARBA" id="ARBA00023015"/>
    </source>
</evidence>
<name>A0ABN3UED8_9ACTN</name>
<evidence type="ECO:0000256" key="3">
    <source>
        <dbReference type="ARBA" id="ARBA00023163"/>
    </source>
</evidence>
<keyword evidence="1" id="KW-0805">Transcription regulation</keyword>
<gene>
    <name evidence="6" type="ORF">GCM10010439_46220</name>
</gene>
<proteinExistence type="predicted"/>
<keyword evidence="7" id="KW-1185">Reference proteome</keyword>
<dbReference type="Gene3D" id="1.10.357.10">
    <property type="entry name" value="Tetracycline Repressor, domain 2"/>
    <property type="match status" value="1"/>
</dbReference>
<dbReference type="InterPro" id="IPR001647">
    <property type="entry name" value="HTH_TetR"/>
</dbReference>
<accession>A0ABN3UED8</accession>
<sequence>MSERAAAGGRGAGTRQRILDAAERLMAERGIEGVSLNEINSAAGQRSTASLHYHFGGRDGLVRAIMQRHGPWLRDRHEELYAELARGGREAEVRALTEVIVLPLAEYLALGPSPRAAIRIWASALNRPQLAVEEVQHLVDPALTEASRRLIALMEAVMPRELAVERLFLASQSALHLLADRAALEDAPDSRRRPLPLPLMTANLVDMTVAALTAPVGEETARIAAAVFDPAASA</sequence>
<protein>
    <submittedName>
        <fullName evidence="6">TetR/AcrR family transcriptional regulator</fullName>
    </submittedName>
</protein>
<organism evidence="6 7">
    <name type="scientific">Actinocorallia aurantiaca</name>
    <dbReference type="NCBI Taxonomy" id="46204"/>
    <lineage>
        <taxon>Bacteria</taxon>
        <taxon>Bacillati</taxon>
        <taxon>Actinomycetota</taxon>
        <taxon>Actinomycetes</taxon>
        <taxon>Streptosporangiales</taxon>
        <taxon>Thermomonosporaceae</taxon>
        <taxon>Actinocorallia</taxon>
    </lineage>
</organism>
<dbReference type="InterPro" id="IPR050109">
    <property type="entry name" value="HTH-type_TetR-like_transc_reg"/>
</dbReference>
<evidence type="ECO:0000256" key="2">
    <source>
        <dbReference type="ARBA" id="ARBA00023125"/>
    </source>
</evidence>
<dbReference type="Proteomes" id="UP001501842">
    <property type="component" value="Unassembled WGS sequence"/>
</dbReference>
<dbReference type="RefSeq" id="WP_344452745.1">
    <property type="nucleotide sequence ID" value="NZ_BAAATZ010000019.1"/>
</dbReference>
<dbReference type="Pfam" id="PF00440">
    <property type="entry name" value="TetR_N"/>
    <property type="match status" value="1"/>
</dbReference>
<dbReference type="InterPro" id="IPR009057">
    <property type="entry name" value="Homeodomain-like_sf"/>
</dbReference>
<comment type="caution">
    <text evidence="4">Lacks conserved residue(s) required for the propagation of feature annotation.</text>
</comment>
<keyword evidence="2 4" id="KW-0238">DNA-binding</keyword>
<evidence type="ECO:0000313" key="7">
    <source>
        <dbReference type="Proteomes" id="UP001501842"/>
    </source>
</evidence>
<dbReference type="EMBL" id="BAAATZ010000019">
    <property type="protein sequence ID" value="GAA2731234.1"/>
    <property type="molecule type" value="Genomic_DNA"/>
</dbReference>
<dbReference type="PANTHER" id="PTHR30055:SF234">
    <property type="entry name" value="HTH-TYPE TRANSCRIPTIONAL REGULATOR BETI"/>
    <property type="match status" value="1"/>
</dbReference>
<dbReference type="PANTHER" id="PTHR30055">
    <property type="entry name" value="HTH-TYPE TRANSCRIPTIONAL REGULATOR RUTR"/>
    <property type="match status" value="1"/>
</dbReference>
<keyword evidence="3" id="KW-0804">Transcription</keyword>
<evidence type="ECO:0000313" key="6">
    <source>
        <dbReference type="EMBL" id="GAA2731234.1"/>
    </source>
</evidence>
<evidence type="ECO:0000259" key="5">
    <source>
        <dbReference type="PROSITE" id="PS50977"/>
    </source>
</evidence>
<reference evidence="6 7" key="1">
    <citation type="journal article" date="2019" name="Int. J. Syst. Evol. Microbiol.">
        <title>The Global Catalogue of Microorganisms (GCM) 10K type strain sequencing project: providing services to taxonomists for standard genome sequencing and annotation.</title>
        <authorList>
            <consortium name="The Broad Institute Genomics Platform"/>
            <consortium name="The Broad Institute Genome Sequencing Center for Infectious Disease"/>
            <person name="Wu L."/>
            <person name="Ma J."/>
        </authorList>
    </citation>
    <scope>NUCLEOTIDE SEQUENCE [LARGE SCALE GENOMIC DNA]</scope>
    <source>
        <strain evidence="6 7">JCM 8201</strain>
    </source>
</reference>
<dbReference type="PROSITE" id="PS50977">
    <property type="entry name" value="HTH_TETR_2"/>
    <property type="match status" value="1"/>
</dbReference>